<dbReference type="Proteomes" id="UP001597171">
    <property type="component" value="Unassembled WGS sequence"/>
</dbReference>
<dbReference type="InterPro" id="IPR029016">
    <property type="entry name" value="GAF-like_dom_sf"/>
</dbReference>
<accession>A0ABW3Z4G9</accession>
<feature type="domain" description="GGDEF" evidence="1">
    <location>
        <begin position="194"/>
        <end position="326"/>
    </location>
</feature>
<dbReference type="PROSITE" id="PS50887">
    <property type="entry name" value="GGDEF"/>
    <property type="match status" value="1"/>
</dbReference>
<protein>
    <submittedName>
        <fullName evidence="2">GGDEF domain-containing protein</fullName>
    </submittedName>
</protein>
<sequence>MAACLSPEREDLRLAALRSYDLLDTPQEEAFDRLTRLGQRLFDTPIVLISLIDRDRQWFKSRWGFEARETPRAPAFCDLAIRKADPLVVPDATRDARFAENPFVLGAPHIRFYAGAPLRTAEGFALGALCVIDTKPRAFGARDVGALRDLAGVVMNTFDLRRQVATDALTGVLSRRAFREEARSGLEAAKRLGAPFSLVTFDLDRFKAVNDTHGHMTGDQVLRRAAAACHGELRAGDPLGRLGGEEFAVALPVAAAEALEVAKRLQAVIAAQVFDGAEGPFQVTASFGVASWPDAGASLDDLMAAADVALYAAKGQGRDCCVLAEQECFAPINPTAGLRPEERA</sequence>
<dbReference type="SMART" id="SM00267">
    <property type="entry name" value="GGDEF"/>
    <property type="match status" value="1"/>
</dbReference>
<dbReference type="Pfam" id="PF00990">
    <property type="entry name" value="GGDEF"/>
    <property type="match status" value="1"/>
</dbReference>
<dbReference type="Gene3D" id="3.30.450.40">
    <property type="match status" value="1"/>
</dbReference>
<gene>
    <name evidence="2" type="ORF">ACFQ4O_04080</name>
</gene>
<keyword evidence="3" id="KW-1185">Reference proteome</keyword>
<dbReference type="InterPro" id="IPR043128">
    <property type="entry name" value="Rev_trsase/Diguanyl_cyclase"/>
</dbReference>
<comment type="caution">
    <text evidence="2">The sequence shown here is derived from an EMBL/GenBank/DDBJ whole genome shotgun (WGS) entry which is preliminary data.</text>
</comment>
<dbReference type="SUPFAM" id="SSF55781">
    <property type="entry name" value="GAF domain-like"/>
    <property type="match status" value="1"/>
</dbReference>
<proteinExistence type="predicted"/>
<dbReference type="Pfam" id="PF01590">
    <property type="entry name" value="GAF"/>
    <property type="match status" value="1"/>
</dbReference>
<dbReference type="Gene3D" id="3.30.70.270">
    <property type="match status" value="1"/>
</dbReference>
<dbReference type="PANTHER" id="PTHR43102">
    <property type="entry name" value="SLR1143 PROTEIN"/>
    <property type="match status" value="1"/>
</dbReference>
<dbReference type="RefSeq" id="WP_378774372.1">
    <property type="nucleotide sequence ID" value="NZ_JBHTMX010000016.1"/>
</dbReference>
<dbReference type="PANTHER" id="PTHR43102:SF2">
    <property type="entry name" value="GAF DOMAIN-CONTAINING PROTEIN"/>
    <property type="match status" value="1"/>
</dbReference>
<evidence type="ECO:0000313" key="2">
    <source>
        <dbReference type="EMBL" id="MFD1331168.1"/>
    </source>
</evidence>
<dbReference type="NCBIfam" id="TIGR00254">
    <property type="entry name" value="GGDEF"/>
    <property type="match status" value="1"/>
</dbReference>
<evidence type="ECO:0000259" key="1">
    <source>
        <dbReference type="PROSITE" id="PS50887"/>
    </source>
</evidence>
<dbReference type="CDD" id="cd01949">
    <property type="entry name" value="GGDEF"/>
    <property type="match status" value="1"/>
</dbReference>
<evidence type="ECO:0000313" key="3">
    <source>
        <dbReference type="Proteomes" id="UP001597171"/>
    </source>
</evidence>
<reference evidence="3" key="1">
    <citation type="journal article" date="2019" name="Int. J. Syst. Evol. Microbiol.">
        <title>The Global Catalogue of Microorganisms (GCM) 10K type strain sequencing project: providing services to taxonomists for standard genome sequencing and annotation.</title>
        <authorList>
            <consortium name="The Broad Institute Genomics Platform"/>
            <consortium name="The Broad Institute Genome Sequencing Center for Infectious Disease"/>
            <person name="Wu L."/>
            <person name="Ma J."/>
        </authorList>
    </citation>
    <scope>NUCLEOTIDE SEQUENCE [LARGE SCALE GENOMIC DNA]</scope>
    <source>
        <strain evidence="3">CCUG 61696</strain>
    </source>
</reference>
<dbReference type="InterPro" id="IPR000160">
    <property type="entry name" value="GGDEF_dom"/>
</dbReference>
<dbReference type="SUPFAM" id="SSF55073">
    <property type="entry name" value="Nucleotide cyclase"/>
    <property type="match status" value="1"/>
</dbReference>
<dbReference type="SMART" id="SM00065">
    <property type="entry name" value="GAF"/>
    <property type="match status" value="1"/>
</dbReference>
<dbReference type="InterPro" id="IPR029787">
    <property type="entry name" value="Nucleotide_cyclase"/>
</dbReference>
<dbReference type="InterPro" id="IPR003018">
    <property type="entry name" value="GAF"/>
</dbReference>
<name>A0ABW3Z4G9_9HYPH</name>
<organism evidence="2 3">
    <name type="scientific">Methylopila musalis</name>
    <dbReference type="NCBI Taxonomy" id="1134781"/>
    <lineage>
        <taxon>Bacteria</taxon>
        <taxon>Pseudomonadati</taxon>
        <taxon>Pseudomonadota</taxon>
        <taxon>Alphaproteobacteria</taxon>
        <taxon>Hyphomicrobiales</taxon>
        <taxon>Methylopilaceae</taxon>
        <taxon>Methylopila</taxon>
    </lineage>
</organism>
<dbReference type="EMBL" id="JBHTMX010000016">
    <property type="protein sequence ID" value="MFD1331168.1"/>
    <property type="molecule type" value="Genomic_DNA"/>
</dbReference>